<sequence>MKKLVSMIVMFIVIVLASAATVSAFCNDGDLIPHPDDCSKYFKCHNGEAIEFTCPAMLHFNPTTQTCDWPENAGCISGGGGGTKQCYKNPNDSKNDGNCTVRQDSGGSGAYIMECRTSWLKPNPCETGASI</sequence>
<dbReference type="InterPro" id="IPR002557">
    <property type="entry name" value="Chitin-bd_dom"/>
</dbReference>
<evidence type="ECO:0000256" key="4">
    <source>
        <dbReference type="ARBA" id="ARBA00023157"/>
    </source>
</evidence>
<keyword evidence="4" id="KW-1015">Disulfide bond</keyword>
<evidence type="ECO:0000256" key="2">
    <source>
        <dbReference type="ARBA" id="ARBA00022729"/>
    </source>
</evidence>
<dbReference type="GO" id="GO:0005576">
    <property type="term" value="C:extracellular region"/>
    <property type="evidence" value="ECO:0007669"/>
    <property type="project" value="InterPro"/>
</dbReference>
<dbReference type="AlphaFoldDB" id="A0A433WC80"/>
<evidence type="ECO:0000313" key="6">
    <source>
        <dbReference type="EMBL" id="NSL89242.1"/>
    </source>
</evidence>
<dbReference type="GO" id="GO:0008061">
    <property type="term" value="F:chitin binding"/>
    <property type="evidence" value="ECO:0007669"/>
    <property type="project" value="UniProtKB-KW"/>
</dbReference>
<keyword evidence="1" id="KW-0147">Chitin-binding</keyword>
<keyword evidence="5" id="KW-0325">Glycoprotein</keyword>
<dbReference type="PROSITE" id="PS50940">
    <property type="entry name" value="CHIT_BIND_II"/>
    <property type="match status" value="1"/>
</dbReference>
<name>A0A433WC80_9BACT</name>
<accession>A0A433WC80</accession>
<proteinExistence type="predicted"/>
<dbReference type="SMART" id="SM00494">
    <property type="entry name" value="ChtBD2"/>
    <property type="match status" value="1"/>
</dbReference>
<keyword evidence="2" id="KW-0732">Signal</keyword>
<dbReference type="InterPro" id="IPR051940">
    <property type="entry name" value="Chitin_bind-dev_reg"/>
</dbReference>
<dbReference type="Gene3D" id="2.170.140.10">
    <property type="entry name" value="Chitin binding domain"/>
    <property type="match status" value="1"/>
</dbReference>
<dbReference type="PANTHER" id="PTHR23301">
    <property type="entry name" value="CHITIN BINDING PERITROPHIN-A"/>
    <property type="match status" value="1"/>
</dbReference>
<dbReference type="InterPro" id="IPR036508">
    <property type="entry name" value="Chitin-bd_dom_sf"/>
</dbReference>
<reference evidence="6" key="1">
    <citation type="submission" date="2020-05" db="EMBL/GenBank/DDBJ databases">
        <title>Chitinophaga laudate sp. nov., isolated from a tropical peat swamp.</title>
        <authorList>
            <person name="Goh C.B.S."/>
            <person name="Lee M.S."/>
            <person name="Parimannan S."/>
            <person name="Pasbakhsh P."/>
            <person name="Yule C.M."/>
            <person name="Rajandas H."/>
            <person name="Loke S."/>
            <person name="Croft L."/>
            <person name="Tan J.B.L."/>
        </authorList>
    </citation>
    <scope>NUCLEOTIDE SEQUENCE</scope>
    <source>
        <strain evidence="6">Mgbs1</strain>
    </source>
</reference>
<organism evidence="6 7">
    <name type="scientific">Chitinophaga solisilvae</name>
    <dbReference type="NCBI Taxonomy" id="1233460"/>
    <lineage>
        <taxon>Bacteria</taxon>
        <taxon>Pseudomonadati</taxon>
        <taxon>Bacteroidota</taxon>
        <taxon>Chitinophagia</taxon>
        <taxon>Chitinophagales</taxon>
        <taxon>Chitinophagaceae</taxon>
        <taxon>Chitinophaga</taxon>
    </lineage>
</organism>
<dbReference type="OrthoDB" id="4304345at2"/>
<gene>
    <name evidence="6" type="ORF">ECE50_020540</name>
</gene>
<keyword evidence="3" id="KW-0677">Repeat</keyword>
<dbReference type="SUPFAM" id="SSF57625">
    <property type="entry name" value="Invertebrate chitin-binding proteins"/>
    <property type="match status" value="1"/>
</dbReference>
<dbReference type="EMBL" id="RIAR02000001">
    <property type="protein sequence ID" value="NSL89242.1"/>
    <property type="molecule type" value="Genomic_DNA"/>
</dbReference>
<dbReference type="PANTHER" id="PTHR23301:SF0">
    <property type="entry name" value="CHITIN-BINDING TYPE-2 DOMAIN-CONTAINING PROTEIN-RELATED"/>
    <property type="match status" value="1"/>
</dbReference>
<dbReference type="Proteomes" id="UP000281028">
    <property type="component" value="Unassembled WGS sequence"/>
</dbReference>
<keyword evidence="7" id="KW-1185">Reference proteome</keyword>
<evidence type="ECO:0000313" key="7">
    <source>
        <dbReference type="Proteomes" id="UP000281028"/>
    </source>
</evidence>
<evidence type="ECO:0000256" key="3">
    <source>
        <dbReference type="ARBA" id="ARBA00022737"/>
    </source>
</evidence>
<protein>
    <submittedName>
        <fullName evidence="6">Chitin binding domain-containing protein</fullName>
    </submittedName>
</protein>
<evidence type="ECO:0000256" key="1">
    <source>
        <dbReference type="ARBA" id="ARBA00022669"/>
    </source>
</evidence>
<evidence type="ECO:0000256" key="5">
    <source>
        <dbReference type="ARBA" id="ARBA00023180"/>
    </source>
</evidence>
<dbReference type="Pfam" id="PF01607">
    <property type="entry name" value="CBM_14"/>
    <property type="match status" value="1"/>
</dbReference>
<comment type="caution">
    <text evidence="6">The sequence shown here is derived from an EMBL/GenBank/DDBJ whole genome shotgun (WGS) entry which is preliminary data.</text>
</comment>